<keyword evidence="2" id="KW-0238">DNA-binding</keyword>
<organism evidence="5 6">
    <name type="scientific">Chenggangzhangella methanolivorans</name>
    <dbReference type="NCBI Taxonomy" id="1437009"/>
    <lineage>
        <taxon>Bacteria</taxon>
        <taxon>Pseudomonadati</taxon>
        <taxon>Pseudomonadota</taxon>
        <taxon>Alphaproteobacteria</taxon>
        <taxon>Hyphomicrobiales</taxon>
        <taxon>Methylopilaceae</taxon>
        <taxon>Chenggangzhangella</taxon>
    </lineage>
</organism>
<dbReference type="InterPro" id="IPR016032">
    <property type="entry name" value="Sig_transdc_resp-reg_C-effctor"/>
</dbReference>
<dbReference type="Pfam" id="PF00196">
    <property type="entry name" value="GerE"/>
    <property type="match status" value="1"/>
</dbReference>
<dbReference type="Proteomes" id="UP000825701">
    <property type="component" value="Chromosome"/>
</dbReference>
<reference evidence="5" key="1">
    <citation type="submission" date="2021-08" db="EMBL/GenBank/DDBJ databases">
        <authorList>
            <person name="Zhang H."/>
            <person name="Xu M."/>
            <person name="Yu Z."/>
            <person name="Yang L."/>
            <person name="Cai Y."/>
        </authorList>
    </citation>
    <scope>NUCLEOTIDE SEQUENCE</scope>
    <source>
        <strain evidence="5">CHL1</strain>
    </source>
</reference>
<dbReference type="RefSeq" id="WP_261401780.1">
    <property type="nucleotide sequence ID" value="NZ_CP081869.1"/>
</dbReference>
<sequence length="353" mass="38737">MTRQSDEAENFSPDAVAGPIRLGQAEWFRRVGEVASSIGTDRFHQLLVELFGATIPHSASWIIRYSRGAPPDVIYTANVPADVVDFYVANCSALDPFSAHWKRYEEPGVRSLASFGARGGPIDPQPYSRLFKAAAKITDELGIFFSTVGHSSLGMFLEREKGRFTEAEIERSRLVFPMLDGFHKTHVGRIFDRLRYAGDVTDSELITRPTLVQDRMGLEIFATPSWREATAADASIAEAVAAATDARSIDLAGHTLKVERFDDYFPLAPAGRMFVLTPRAKAADRAEPDPGLTAREKAVFDLVMAGVTTGAIAQTLEISKGAVKNVKLRIYRKAGVASERALVQKFARARTAE</sequence>
<keyword evidence="1" id="KW-0805">Transcription regulation</keyword>
<dbReference type="InterPro" id="IPR036388">
    <property type="entry name" value="WH-like_DNA-bd_sf"/>
</dbReference>
<dbReference type="SMART" id="SM00421">
    <property type="entry name" value="HTH_LUXR"/>
    <property type="match status" value="1"/>
</dbReference>
<evidence type="ECO:0000313" key="5">
    <source>
        <dbReference type="EMBL" id="QZN98802.1"/>
    </source>
</evidence>
<protein>
    <submittedName>
        <fullName evidence="5">Helix-turn-helix transcriptional regulator</fullName>
    </submittedName>
</protein>
<keyword evidence="3" id="KW-0804">Transcription</keyword>
<accession>A0A9E6UGJ7</accession>
<evidence type="ECO:0000259" key="4">
    <source>
        <dbReference type="SMART" id="SM00421"/>
    </source>
</evidence>
<evidence type="ECO:0000256" key="3">
    <source>
        <dbReference type="ARBA" id="ARBA00023163"/>
    </source>
</evidence>
<dbReference type="PANTHER" id="PTHR44688:SF16">
    <property type="entry name" value="DNA-BINDING TRANSCRIPTIONAL ACTIVATOR DEVR_DOSR"/>
    <property type="match status" value="1"/>
</dbReference>
<gene>
    <name evidence="5" type="ORF">K6K41_17880</name>
</gene>
<name>A0A9E6UGJ7_9HYPH</name>
<dbReference type="GO" id="GO:0003677">
    <property type="term" value="F:DNA binding"/>
    <property type="evidence" value="ECO:0007669"/>
    <property type="project" value="UniProtKB-KW"/>
</dbReference>
<dbReference type="KEGG" id="cmet:K6K41_17880"/>
<proteinExistence type="predicted"/>
<evidence type="ECO:0000256" key="2">
    <source>
        <dbReference type="ARBA" id="ARBA00023125"/>
    </source>
</evidence>
<keyword evidence="6" id="KW-1185">Reference proteome</keyword>
<dbReference type="PANTHER" id="PTHR44688">
    <property type="entry name" value="DNA-BINDING TRANSCRIPTIONAL ACTIVATOR DEVR_DOSR"/>
    <property type="match status" value="1"/>
</dbReference>
<evidence type="ECO:0000313" key="6">
    <source>
        <dbReference type="Proteomes" id="UP000825701"/>
    </source>
</evidence>
<dbReference type="InterPro" id="IPR000792">
    <property type="entry name" value="Tscrpt_reg_LuxR_C"/>
</dbReference>
<dbReference type="SUPFAM" id="SSF46894">
    <property type="entry name" value="C-terminal effector domain of the bipartite response regulators"/>
    <property type="match status" value="1"/>
</dbReference>
<dbReference type="GO" id="GO:0006355">
    <property type="term" value="P:regulation of DNA-templated transcription"/>
    <property type="evidence" value="ECO:0007669"/>
    <property type="project" value="InterPro"/>
</dbReference>
<dbReference type="AlphaFoldDB" id="A0A9E6UGJ7"/>
<feature type="domain" description="HTH luxR-type" evidence="4">
    <location>
        <begin position="289"/>
        <end position="346"/>
    </location>
</feature>
<dbReference type="CDD" id="cd06170">
    <property type="entry name" value="LuxR_C_like"/>
    <property type="match status" value="1"/>
</dbReference>
<evidence type="ECO:0000256" key="1">
    <source>
        <dbReference type="ARBA" id="ARBA00023015"/>
    </source>
</evidence>
<dbReference type="Gene3D" id="1.10.10.10">
    <property type="entry name" value="Winged helix-like DNA-binding domain superfamily/Winged helix DNA-binding domain"/>
    <property type="match status" value="1"/>
</dbReference>
<dbReference type="EMBL" id="CP081869">
    <property type="protein sequence ID" value="QZN98802.1"/>
    <property type="molecule type" value="Genomic_DNA"/>
</dbReference>